<evidence type="ECO:0000256" key="3">
    <source>
        <dbReference type="ARBA" id="ARBA00022801"/>
    </source>
</evidence>
<dbReference type="PANTHER" id="PTHR43270:SF12">
    <property type="entry name" value="SUCCINYL-DIAMINOPIMELATE DESUCCINYLASE"/>
    <property type="match status" value="1"/>
</dbReference>
<dbReference type="Pfam" id="PF01546">
    <property type="entry name" value="Peptidase_M20"/>
    <property type="match status" value="1"/>
</dbReference>
<accession>A0A1Y6K3U9</accession>
<dbReference type="InterPro" id="IPR002933">
    <property type="entry name" value="Peptidase_M20"/>
</dbReference>
<dbReference type="InterPro" id="IPR051458">
    <property type="entry name" value="Cyt/Met_Dipeptidase"/>
</dbReference>
<dbReference type="Gene3D" id="3.40.630.10">
    <property type="entry name" value="Zn peptidases"/>
    <property type="match status" value="1"/>
</dbReference>
<keyword evidence="1" id="KW-0645">Protease</keyword>
<name>A0A1Y6K3U9_9CHLR</name>
<dbReference type="EMBL" id="LT859958">
    <property type="protein sequence ID" value="SMX54351.1"/>
    <property type="molecule type" value="Genomic_DNA"/>
</dbReference>
<dbReference type="AlphaFoldDB" id="A0A1Y6K3U9"/>
<keyword evidence="6" id="KW-1185">Reference proteome</keyword>
<evidence type="ECO:0000313" key="6">
    <source>
        <dbReference type="Proteomes" id="UP000195514"/>
    </source>
</evidence>
<dbReference type="GO" id="GO:0046872">
    <property type="term" value="F:metal ion binding"/>
    <property type="evidence" value="ECO:0007669"/>
    <property type="project" value="UniProtKB-KW"/>
</dbReference>
<reference evidence="6" key="1">
    <citation type="submission" date="2017-05" db="EMBL/GenBank/DDBJ databases">
        <authorList>
            <person name="Kirkegaard R."/>
            <person name="Mcilroy J S."/>
        </authorList>
    </citation>
    <scope>NUCLEOTIDE SEQUENCE [LARGE SCALE GENOMIC DNA]</scope>
</reference>
<dbReference type="PANTHER" id="PTHR43270">
    <property type="entry name" value="BETA-ALA-HIS DIPEPTIDASE"/>
    <property type="match status" value="1"/>
</dbReference>
<dbReference type="NCBIfam" id="NF006053">
    <property type="entry name" value="PRK08201.1"/>
    <property type="match status" value="1"/>
</dbReference>
<evidence type="ECO:0000313" key="5">
    <source>
        <dbReference type="EMBL" id="SMX54351.1"/>
    </source>
</evidence>
<proteinExistence type="predicted"/>
<dbReference type="NCBIfam" id="NF006579">
    <property type="entry name" value="PRK09104.1"/>
    <property type="match status" value="1"/>
</dbReference>
<dbReference type="Proteomes" id="UP000195514">
    <property type="component" value="Chromosome I"/>
</dbReference>
<evidence type="ECO:0000256" key="1">
    <source>
        <dbReference type="ARBA" id="ARBA00022670"/>
    </source>
</evidence>
<evidence type="ECO:0000259" key="4">
    <source>
        <dbReference type="Pfam" id="PF07687"/>
    </source>
</evidence>
<sequence>MHFYIPVLTSLEEPQNTKTFKLTYNEIDYTNQRMIMKTKLVNNALNYYLENQSELRNELLDFLRIPSISTSEAHQPDILLAADFLVKKLTQLGFEKVISFPTANHPIVYAEKMVDPQKPTVLIYGHYDVQPTDPLDEWNSPPFEPQIEGEYLYARGSSDMKGQIWASVSALQSILRTTELPVNIKYILEGEEEIGSPSLEPFLKQNKALLSCDIVINPDGGMLAPDKPTLIYALRGMAYFELRVFGPSADLHSGLFGGVVDNPANVLSRLIGGMHDELGRVTLPGFYDRVREISPEESEELSKIEIDEEVYKAITGVPALGGEVGFQPVERIGARPTLDVNGLYAGFIEKGAKTIIPAYAMAKISTRLVPDQDPEDVEKGFRAYLEENAPESVRWELDLLSGAPAYLAEAEAPGVSFFIDALKQTWGVQPFRKREGGSIPVATSMKDILGVDSIITGFGLPDDQIHSPNERMHLPTHAKGVQTLIRFFLSF</sequence>
<dbReference type="GO" id="GO:0006508">
    <property type="term" value="P:proteolysis"/>
    <property type="evidence" value="ECO:0007669"/>
    <property type="project" value="UniProtKB-KW"/>
</dbReference>
<dbReference type="KEGG" id="abat:CFX1CAM_1286"/>
<dbReference type="GO" id="GO:0008233">
    <property type="term" value="F:peptidase activity"/>
    <property type="evidence" value="ECO:0007669"/>
    <property type="project" value="UniProtKB-KW"/>
</dbReference>
<dbReference type="InterPro" id="IPR011650">
    <property type="entry name" value="Peptidase_M20_dimer"/>
</dbReference>
<gene>
    <name evidence="5" type="ORF">CFX1CAM_1286</name>
</gene>
<evidence type="ECO:0000256" key="2">
    <source>
        <dbReference type="ARBA" id="ARBA00022723"/>
    </source>
</evidence>
<organism evidence="5 6">
    <name type="scientific">Candidatus Brevifilum fermentans</name>
    <dbReference type="NCBI Taxonomy" id="1986204"/>
    <lineage>
        <taxon>Bacteria</taxon>
        <taxon>Bacillati</taxon>
        <taxon>Chloroflexota</taxon>
        <taxon>Anaerolineae</taxon>
        <taxon>Anaerolineales</taxon>
        <taxon>Anaerolineaceae</taxon>
        <taxon>Candidatus Brevifilum</taxon>
    </lineage>
</organism>
<protein>
    <recommendedName>
        <fullName evidence="4">Peptidase M20 dimerisation domain-containing protein</fullName>
    </recommendedName>
</protein>
<keyword evidence="3" id="KW-0378">Hydrolase</keyword>
<dbReference type="Pfam" id="PF07687">
    <property type="entry name" value="M20_dimer"/>
    <property type="match status" value="1"/>
</dbReference>
<feature type="domain" description="Peptidase M20 dimerisation" evidence="4">
    <location>
        <begin position="232"/>
        <end position="391"/>
    </location>
</feature>
<keyword evidence="2" id="KW-0479">Metal-binding</keyword>
<dbReference type="SUPFAM" id="SSF53187">
    <property type="entry name" value="Zn-dependent exopeptidases"/>
    <property type="match status" value="1"/>
</dbReference>
<dbReference type="Gene3D" id="3.30.70.360">
    <property type="match status" value="1"/>
</dbReference>